<dbReference type="InterPro" id="IPR036676">
    <property type="entry name" value="PurM-like_C_sf"/>
</dbReference>
<dbReference type="PANTHER" id="PTHR10520:SF12">
    <property type="entry name" value="TRIFUNCTIONAL PURINE BIOSYNTHETIC PROTEIN ADENOSINE-3"/>
    <property type="match status" value="1"/>
</dbReference>
<dbReference type="Gene3D" id="3.90.650.10">
    <property type="entry name" value="PurM-like C-terminal domain"/>
    <property type="match status" value="1"/>
</dbReference>
<feature type="domain" description="PurM-like C-terminal" evidence="17">
    <location>
        <begin position="175"/>
        <end position="342"/>
    </location>
</feature>
<dbReference type="Proteomes" id="UP000288096">
    <property type="component" value="Unassembled WGS sequence"/>
</dbReference>
<feature type="domain" description="PurM-like N-terminal" evidence="16">
    <location>
        <begin position="58"/>
        <end position="163"/>
    </location>
</feature>
<evidence type="ECO:0000256" key="6">
    <source>
        <dbReference type="ARBA" id="ARBA00022490"/>
    </source>
</evidence>
<evidence type="ECO:0000256" key="8">
    <source>
        <dbReference type="ARBA" id="ARBA00022741"/>
    </source>
</evidence>
<dbReference type="NCBIfam" id="TIGR00878">
    <property type="entry name" value="purM"/>
    <property type="match status" value="1"/>
</dbReference>
<comment type="catalytic activity">
    <reaction evidence="14 15">
        <text>2-formamido-N(1)-(5-O-phospho-beta-D-ribosyl)acetamidine + ATP = 5-amino-1-(5-phospho-beta-D-ribosyl)imidazole + ADP + phosphate + H(+)</text>
        <dbReference type="Rhea" id="RHEA:23032"/>
        <dbReference type="ChEBI" id="CHEBI:15378"/>
        <dbReference type="ChEBI" id="CHEBI:30616"/>
        <dbReference type="ChEBI" id="CHEBI:43474"/>
        <dbReference type="ChEBI" id="CHEBI:137981"/>
        <dbReference type="ChEBI" id="CHEBI:147287"/>
        <dbReference type="ChEBI" id="CHEBI:456216"/>
        <dbReference type="EC" id="6.3.3.1"/>
    </reaction>
</comment>
<dbReference type="InterPro" id="IPR036921">
    <property type="entry name" value="PurM-like_N_sf"/>
</dbReference>
<evidence type="ECO:0000256" key="11">
    <source>
        <dbReference type="ARBA" id="ARBA00031908"/>
    </source>
</evidence>
<evidence type="ECO:0000256" key="10">
    <source>
        <dbReference type="ARBA" id="ARBA00022840"/>
    </source>
</evidence>
<organism evidence="18 19">
    <name type="scientific">Desulfonema ishimotonii</name>
    <dbReference type="NCBI Taxonomy" id="45657"/>
    <lineage>
        <taxon>Bacteria</taxon>
        <taxon>Pseudomonadati</taxon>
        <taxon>Thermodesulfobacteriota</taxon>
        <taxon>Desulfobacteria</taxon>
        <taxon>Desulfobacterales</taxon>
        <taxon>Desulfococcaceae</taxon>
        <taxon>Desulfonema</taxon>
    </lineage>
</organism>
<dbReference type="SUPFAM" id="SSF55326">
    <property type="entry name" value="PurM N-terminal domain-like"/>
    <property type="match status" value="1"/>
</dbReference>
<dbReference type="InterPro" id="IPR010918">
    <property type="entry name" value="PurM-like_C_dom"/>
</dbReference>
<evidence type="ECO:0000256" key="4">
    <source>
        <dbReference type="ARBA" id="ARBA00013047"/>
    </source>
</evidence>
<dbReference type="PANTHER" id="PTHR10520">
    <property type="entry name" value="TRIFUNCTIONAL PURINE BIOSYNTHETIC PROTEIN ADENOSINE-3-RELATED"/>
    <property type="match status" value="1"/>
</dbReference>
<dbReference type="HAMAP" id="MF_00741">
    <property type="entry name" value="AIRS"/>
    <property type="match status" value="1"/>
</dbReference>
<dbReference type="OrthoDB" id="9777881at2"/>
<sequence>MTKPLTYADAGVNIDKANKLVDRIKDIARRTPRSGVMGDIGGFGGLFSLNLSRIERPVLVSSTDGVGTKLKIAFMMDKHDTVGIDLVAMCVNDIVVQGARPLFFLDYVSMGRLDNRIAADIVQGVGDGCSQANCALIGGETAEMPGLYQDSEYDLAGFSVGLVDNDKIIDGSDIRVGHRLISIPSSGLHSNGYSLVRKVCFDVLKLNIDSHVPELGKTIGEELLTPTKIYAETVQKLLRDLPIHGISHITGGGFEDNIVRVIPQSCDIVMYRGSWDIPPIFHFIRDAGNIEDQEMMRTFNNGIGMVLIVPETSASDVVGRLGAMNEDARVVGEIIARKGSGPRLKWVGESSEKAE</sequence>
<evidence type="ECO:0000256" key="3">
    <source>
        <dbReference type="ARBA" id="ARBA00010280"/>
    </source>
</evidence>
<evidence type="ECO:0000256" key="12">
    <source>
        <dbReference type="ARBA" id="ARBA00032931"/>
    </source>
</evidence>
<evidence type="ECO:0000256" key="1">
    <source>
        <dbReference type="ARBA" id="ARBA00004496"/>
    </source>
</evidence>
<evidence type="ECO:0000256" key="13">
    <source>
        <dbReference type="ARBA" id="ARBA00033093"/>
    </source>
</evidence>
<reference evidence="19" key="1">
    <citation type="submission" date="2017-11" db="EMBL/GenBank/DDBJ databases">
        <authorList>
            <person name="Watanabe M."/>
            <person name="Kojima H."/>
        </authorList>
    </citation>
    <scope>NUCLEOTIDE SEQUENCE [LARGE SCALE GENOMIC DNA]</scope>
    <source>
        <strain evidence="19">Tokyo 01</strain>
    </source>
</reference>
<dbReference type="FunFam" id="3.90.650.10:FF:000011">
    <property type="entry name" value="Phosphoribosylformylglycinamidine cyclo-ligase"/>
    <property type="match status" value="1"/>
</dbReference>
<evidence type="ECO:0000256" key="9">
    <source>
        <dbReference type="ARBA" id="ARBA00022755"/>
    </source>
</evidence>
<name>A0A401G2Z5_9BACT</name>
<comment type="subcellular location">
    <subcellularLocation>
        <location evidence="1 15">Cytoplasm</location>
    </subcellularLocation>
</comment>
<comment type="similarity">
    <text evidence="3 15">Belongs to the AIR synthase family.</text>
</comment>
<dbReference type="EC" id="6.3.3.1" evidence="4 15"/>
<dbReference type="GO" id="GO:0004637">
    <property type="term" value="F:phosphoribosylamine-glycine ligase activity"/>
    <property type="evidence" value="ECO:0007669"/>
    <property type="project" value="TreeGrafter"/>
</dbReference>
<evidence type="ECO:0000256" key="14">
    <source>
        <dbReference type="ARBA" id="ARBA00049057"/>
    </source>
</evidence>
<gene>
    <name evidence="15" type="primary">purM</name>
    <name evidence="18" type="ORF">DENIS_4620</name>
</gene>
<comment type="pathway">
    <text evidence="2 15">Purine metabolism; IMP biosynthesis via de novo pathway; 5-amino-1-(5-phospho-D-ribosyl)imidazole from N(2)-formyl-N(1)-(5-phospho-D-ribosyl)glycinamide: step 2/2.</text>
</comment>
<evidence type="ECO:0000256" key="2">
    <source>
        <dbReference type="ARBA" id="ARBA00004686"/>
    </source>
</evidence>
<dbReference type="UniPathway" id="UPA00074">
    <property type="reaction ID" value="UER00129"/>
</dbReference>
<dbReference type="GO" id="GO:0004641">
    <property type="term" value="F:phosphoribosylformylglycinamidine cyclo-ligase activity"/>
    <property type="evidence" value="ECO:0007669"/>
    <property type="project" value="UniProtKB-UniRule"/>
</dbReference>
<keyword evidence="7 15" id="KW-0436">Ligase</keyword>
<dbReference type="Gene3D" id="3.30.1330.10">
    <property type="entry name" value="PurM-like, N-terminal domain"/>
    <property type="match status" value="1"/>
</dbReference>
<keyword evidence="8 15" id="KW-0547">Nucleotide-binding</keyword>
<dbReference type="RefSeq" id="WP_124330671.1">
    <property type="nucleotide sequence ID" value="NZ_BEXT01000001.1"/>
</dbReference>
<protein>
    <recommendedName>
        <fullName evidence="5 15">Phosphoribosylformylglycinamidine cyclo-ligase</fullName>
        <ecNumber evidence="4 15">6.3.3.1</ecNumber>
    </recommendedName>
    <alternativeName>
        <fullName evidence="12 15">AIR synthase</fullName>
    </alternativeName>
    <alternativeName>
        <fullName evidence="13 15">AIRS</fullName>
    </alternativeName>
    <alternativeName>
        <fullName evidence="11 15">Phosphoribosyl-aminoimidazole synthetase</fullName>
    </alternativeName>
</protein>
<reference evidence="19" key="2">
    <citation type="submission" date="2019-01" db="EMBL/GenBank/DDBJ databases">
        <title>Genome sequence of Desulfonema ishimotonii strain Tokyo 01.</title>
        <authorList>
            <person name="Fukui M."/>
        </authorList>
    </citation>
    <scope>NUCLEOTIDE SEQUENCE [LARGE SCALE GENOMIC DNA]</scope>
    <source>
        <strain evidence="19">Tokyo 01</strain>
    </source>
</reference>
<dbReference type="EMBL" id="BEXT01000001">
    <property type="protein sequence ID" value="GBC63622.1"/>
    <property type="molecule type" value="Genomic_DNA"/>
</dbReference>
<evidence type="ECO:0000256" key="7">
    <source>
        <dbReference type="ARBA" id="ARBA00022598"/>
    </source>
</evidence>
<keyword evidence="6 15" id="KW-0963">Cytoplasm</keyword>
<dbReference type="GO" id="GO:0006189">
    <property type="term" value="P:'de novo' IMP biosynthetic process"/>
    <property type="evidence" value="ECO:0007669"/>
    <property type="project" value="UniProtKB-UniRule"/>
</dbReference>
<dbReference type="SUPFAM" id="SSF56042">
    <property type="entry name" value="PurM C-terminal domain-like"/>
    <property type="match status" value="1"/>
</dbReference>
<proteinExistence type="inferred from homology"/>
<dbReference type="GO" id="GO:0005524">
    <property type="term" value="F:ATP binding"/>
    <property type="evidence" value="ECO:0007669"/>
    <property type="project" value="UniProtKB-KW"/>
</dbReference>
<keyword evidence="9 15" id="KW-0658">Purine biosynthesis</keyword>
<dbReference type="Pfam" id="PF02769">
    <property type="entry name" value="AIRS_C"/>
    <property type="match status" value="1"/>
</dbReference>
<keyword evidence="19" id="KW-1185">Reference proteome</keyword>
<dbReference type="FunFam" id="3.30.1330.10:FF:000001">
    <property type="entry name" value="Phosphoribosylformylglycinamidine cyclo-ligase"/>
    <property type="match status" value="1"/>
</dbReference>
<accession>A0A401G2Z5</accession>
<keyword evidence="10 15" id="KW-0067">ATP-binding</keyword>
<dbReference type="Pfam" id="PF00586">
    <property type="entry name" value="AIRS"/>
    <property type="match status" value="1"/>
</dbReference>
<dbReference type="InterPro" id="IPR016188">
    <property type="entry name" value="PurM-like_N"/>
</dbReference>
<dbReference type="CDD" id="cd02196">
    <property type="entry name" value="PurM"/>
    <property type="match status" value="1"/>
</dbReference>
<evidence type="ECO:0000256" key="5">
    <source>
        <dbReference type="ARBA" id="ARBA00020367"/>
    </source>
</evidence>
<evidence type="ECO:0000256" key="15">
    <source>
        <dbReference type="HAMAP-Rule" id="MF_00741"/>
    </source>
</evidence>
<dbReference type="InterPro" id="IPR004733">
    <property type="entry name" value="PurM_cligase"/>
</dbReference>
<dbReference type="AlphaFoldDB" id="A0A401G2Z5"/>
<evidence type="ECO:0000259" key="16">
    <source>
        <dbReference type="Pfam" id="PF00586"/>
    </source>
</evidence>
<comment type="caution">
    <text evidence="18">The sequence shown here is derived from an EMBL/GenBank/DDBJ whole genome shotgun (WGS) entry which is preliminary data.</text>
</comment>
<evidence type="ECO:0000313" key="18">
    <source>
        <dbReference type="EMBL" id="GBC63622.1"/>
    </source>
</evidence>
<dbReference type="GO" id="GO:0046084">
    <property type="term" value="P:adenine biosynthetic process"/>
    <property type="evidence" value="ECO:0007669"/>
    <property type="project" value="TreeGrafter"/>
</dbReference>
<evidence type="ECO:0000313" key="19">
    <source>
        <dbReference type="Proteomes" id="UP000288096"/>
    </source>
</evidence>
<dbReference type="GO" id="GO:0005829">
    <property type="term" value="C:cytosol"/>
    <property type="evidence" value="ECO:0007669"/>
    <property type="project" value="TreeGrafter"/>
</dbReference>
<evidence type="ECO:0000259" key="17">
    <source>
        <dbReference type="Pfam" id="PF02769"/>
    </source>
</evidence>